<dbReference type="AlphaFoldDB" id="A0A9N9JIW3"/>
<gene>
    <name evidence="3" type="ORF">DERYTH_LOCUS20172</name>
</gene>
<evidence type="ECO:0000259" key="2">
    <source>
        <dbReference type="Pfam" id="PF03184"/>
    </source>
</evidence>
<feature type="non-terminal residue" evidence="3">
    <location>
        <position position="1"/>
    </location>
</feature>
<comment type="caution">
    <text evidence="3">The sequence shown here is derived from an EMBL/GenBank/DDBJ whole genome shotgun (WGS) entry which is preliminary data.</text>
</comment>
<accession>A0A9N9JIW3</accession>
<dbReference type="GO" id="GO:0003676">
    <property type="term" value="F:nucleic acid binding"/>
    <property type="evidence" value="ECO:0007669"/>
    <property type="project" value="InterPro"/>
</dbReference>
<feature type="region of interest" description="Disordered" evidence="1">
    <location>
        <begin position="153"/>
        <end position="184"/>
    </location>
</feature>
<evidence type="ECO:0000313" key="4">
    <source>
        <dbReference type="Proteomes" id="UP000789405"/>
    </source>
</evidence>
<dbReference type="EMBL" id="CAJVPY010023297">
    <property type="protein sequence ID" value="CAG8784806.1"/>
    <property type="molecule type" value="Genomic_DNA"/>
</dbReference>
<dbReference type="Pfam" id="PF03184">
    <property type="entry name" value="DDE_1"/>
    <property type="match status" value="1"/>
</dbReference>
<dbReference type="Proteomes" id="UP000789405">
    <property type="component" value="Unassembled WGS sequence"/>
</dbReference>
<evidence type="ECO:0000313" key="3">
    <source>
        <dbReference type="EMBL" id="CAG8784806.1"/>
    </source>
</evidence>
<proteinExistence type="predicted"/>
<feature type="compositionally biased region" description="Basic and acidic residues" evidence="1">
    <location>
        <begin position="153"/>
        <end position="166"/>
    </location>
</feature>
<protein>
    <submittedName>
        <fullName evidence="3">26643_t:CDS:1</fullName>
    </submittedName>
</protein>
<sequence length="184" mass="20935">MDETPMLFSLPSQTTAKEYSKRTISVLTMGHECTNFTITLACLADNTKLSLLIIFKLVNVPLEQFPDSVYVHANPSGWIDEKEMLWWMKNVWRRQANLGSNPRSLLVFDAFTAHRTDPCCSASTKINGSKDNLIFDFEKVSGIKSVRIGIKKKEGKNSEPVQKDVKSNPGSEYYEEEERMFKTS</sequence>
<keyword evidence="4" id="KW-1185">Reference proteome</keyword>
<reference evidence="3" key="1">
    <citation type="submission" date="2021-06" db="EMBL/GenBank/DDBJ databases">
        <authorList>
            <person name="Kallberg Y."/>
            <person name="Tangrot J."/>
            <person name="Rosling A."/>
        </authorList>
    </citation>
    <scope>NUCLEOTIDE SEQUENCE</scope>
    <source>
        <strain evidence="3">MA453B</strain>
    </source>
</reference>
<feature type="domain" description="DDE-1" evidence="2">
    <location>
        <begin position="36"/>
        <end position="119"/>
    </location>
</feature>
<evidence type="ECO:0000256" key="1">
    <source>
        <dbReference type="SAM" id="MobiDB-lite"/>
    </source>
</evidence>
<dbReference type="OrthoDB" id="2403522at2759"/>
<organism evidence="3 4">
    <name type="scientific">Dentiscutata erythropus</name>
    <dbReference type="NCBI Taxonomy" id="1348616"/>
    <lineage>
        <taxon>Eukaryota</taxon>
        <taxon>Fungi</taxon>
        <taxon>Fungi incertae sedis</taxon>
        <taxon>Mucoromycota</taxon>
        <taxon>Glomeromycotina</taxon>
        <taxon>Glomeromycetes</taxon>
        <taxon>Diversisporales</taxon>
        <taxon>Gigasporaceae</taxon>
        <taxon>Dentiscutata</taxon>
    </lineage>
</organism>
<name>A0A9N9JIW3_9GLOM</name>
<dbReference type="InterPro" id="IPR004875">
    <property type="entry name" value="DDE_SF_endonuclease_dom"/>
</dbReference>